<evidence type="ECO:0000256" key="2">
    <source>
        <dbReference type="ARBA" id="ARBA00023015"/>
    </source>
</evidence>
<keyword evidence="8" id="KW-1185">Reference proteome</keyword>
<evidence type="ECO:0000259" key="6">
    <source>
        <dbReference type="PROSITE" id="PS50863"/>
    </source>
</evidence>
<accession>A0AAN9MWR9</accession>
<gene>
    <name evidence="7" type="ORF">VNO77_04584</name>
</gene>
<keyword evidence="2" id="KW-0805">Transcription regulation</keyword>
<dbReference type="Pfam" id="PF02362">
    <property type="entry name" value="B3"/>
    <property type="match status" value="1"/>
</dbReference>
<organism evidence="7 8">
    <name type="scientific">Canavalia gladiata</name>
    <name type="common">Sword bean</name>
    <name type="synonym">Dolichos gladiatus</name>
    <dbReference type="NCBI Taxonomy" id="3824"/>
    <lineage>
        <taxon>Eukaryota</taxon>
        <taxon>Viridiplantae</taxon>
        <taxon>Streptophyta</taxon>
        <taxon>Embryophyta</taxon>
        <taxon>Tracheophyta</taxon>
        <taxon>Spermatophyta</taxon>
        <taxon>Magnoliopsida</taxon>
        <taxon>eudicotyledons</taxon>
        <taxon>Gunneridae</taxon>
        <taxon>Pentapetalae</taxon>
        <taxon>rosids</taxon>
        <taxon>fabids</taxon>
        <taxon>Fabales</taxon>
        <taxon>Fabaceae</taxon>
        <taxon>Papilionoideae</taxon>
        <taxon>50 kb inversion clade</taxon>
        <taxon>NPAAA clade</taxon>
        <taxon>indigoferoid/millettioid clade</taxon>
        <taxon>Phaseoleae</taxon>
        <taxon>Canavalia</taxon>
    </lineage>
</organism>
<protein>
    <recommendedName>
        <fullName evidence="6">TF-B3 domain-containing protein</fullName>
    </recommendedName>
</protein>
<comment type="subcellular location">
    <subcellularLocation>
        <location evidence="1">Nucleus</location>
    </subcellularLocation>
</comment>
<evidence type="ECO:0000256" key="3">
    <source>
        <dbReference type="ARBA" id="ARBA00023125"/>
    </source>
</evidence>
<comment type="caution">
    <text evidence="7">The sequence shown here is derived from an EMBL/GenBank/DDBJ whole genome shotgun (WGS) entry which is preliminary data.</text>
</comment>
<dbReference type="CDD" id="cd10017">
    <property type="entry name" value="B3_DNA"/>
    <property type="match status" value="1"/>
</dbReference>
<dbReference type="GO" id="GO:0003677">
    <property type="term" value="F:DNA binding"/>
    <property type="evidence" value="ECO:0007669"/>
    <property type="project" value="UniProtKB-KW"/>
</dbReference>
<sequence>MHTIRLVYHIELASLDPFFDNHLMVCQIFVFKAAVLPPQPLCFSNIIVVGEVATHGNYSTYMLHSYLNLCMLELDLVDNFIVAVENEAPLLLPPNPKTNLQRDEVKPLSGKPYCHMILSKSSLSPRYELRMSISLRLKLPSIAVPTVLTRGGKSWDMVYNGQSNCLNFTTTDWKKFAEDNSLKVGDACIFELMECSKTKVIIEVQILRGDIPSEILDSDGQSAETAIVIN</sequence>
<keyword evidence="4" id="KW-0804">Transcription</keyword>
<dbReference type="PROSITE" id="PS50863">
    <property type="entry name" value="B3"/>
    <property type="match status" value="1"/>
</dbReference>
<feature type="domain" description="TF-B3" evidence="6">
    <location>
        <begin position="146"/>
        <end position="210"/>
    </location>
</feature>
<dbReference type="InterPro" id="IPR015300">
    <property type="entry name" value="DNA-bd_pseudobarrel_sf"/>
</dbReference>
<keyword evidence="3" id="KW-0238">DNA-binding</keyword>
<evidence type="ECO:0000313" key="8">
    <source>
        <dbReference type="Proteomes" id="UP001367508"/>
    </source>
</evidence>
<dbReference type="PANTHER" id="PTHR31391:SF64">
    <property type="entry name" value="B3 DOMAIN-CONTAINING PROTEIN OS06G0112300"/>
    <property type="match status" value="1"/>
</dbReference>
<reference evidence="7 8" key="1">
    <citation type="submission" date="2024-01" db="EMBL/GenBank/DDBJ databases">
        <title>The genomes of 5 underutilized Papilionoideae crops provide insights into root nodulation and disease resistanc.</title>
        <authorList>
            <person name="Jiang F."/>
        </authorList>
    </citation>
    <scope>NUCLEOTIDE SEQUENCE [LARGE SCALE GENOMIC DNA]</scope>
    <source>
        <strain evidence="7">LVBAO_FW01</strain>
        <tissue evidence="7">Leaves</tissue>
    </source>
</reference>
<dbReference type="AlphaFoldDB" id="A0AAN9MWR9"/>
<evidence type="ECO:0000256" key="4">
    <source>
        <dbReference type="ARBA" id="ARBA00023163"/>
    </source>
</evidence>
<name>A0AAN9MWR9_CANGL</name>
<dbReference type="GO" id="GO:0005634">
    <property type="term" value="C:nucleus"/>
    <property type="evidence" value="ECO:0007669"/>
    <property type="project" value="UniProtKB-SubCell"/>
</dbReference>
<evidence type="ECO:0000256" key="5">
    <source>
        <dbReference type="ARBA" id="ARBA00023242"/>
    </source>
</evidence>
<dbReference type="SMART" id="SM01019">
    <property type="entry name" value="B3"/>
    <property type="match status" value="1"/>
</dbReference>
<evidence type="ECO:0000313" key="7">
    <source>
        <dbReference type="EMBL" id="KAK7362470.1"/>
    </source>
</evidence>
<dbReference type="Gene3D" id="2.40.330.10">
    <property type="entry name" value="DNA-binding pseudobarrel domain"/>
    <property type="match status" value="1"/>
</dbReference>
<evidence type="ECO:0000256" key="1">
    <source>
        <dbReference type="ARBA" id="ARBA00004123"/>
    </source>
</evidence>
<proteinExistence type="predicted"/>
<keyword evidence="5" id="KW-0539">Nucleus</keyword>
<dbReference type="EMBL" id="JAYMYQ010000001">
    <property type="protein sequence ID" value="KAK7362470.1"/>
    <property type="molecule type" value="Genomic_DNA"/>
</dbReference>
<dbReference type="SUPFAM" id="SSF101936">
    <property type="entry name" value="DNA-binding pseudobarrel domain"/>
    <property type="match status" value="1"/>
</dbReference>
<dbReference type="PANTHER" id="PTHR31391">
    <property type="entry name" value="B3 DOMAIN-CONTAINING PROTEIN OS11G0197600-RELATED"/>
    <property type="match status" value="1"/>
</dbReference>
<dbReference type="Proteomes" id="UP001367508">
    <property type="component" value="Unassembled WGS sequence"/>
</dbReference>
<dbReference type="InterPro" id="IPR044837">
    <property type="entry name" value="REM16-like"/>
</dbReference>
<dbReference type="InterPro" id="IPR003340">
    <property type="entry name" value="B3_DNA-bd"/>
</dbReference>